<accession>A0A1M6BYL6</accession>
<sequence>MNTRDNVDYRYLDDEIPYYGSLVSNKEMKDVEALFSNRGFLKGDREKYRDRWAYTLLFYENLIDLDSMYL</sequence>
<dbReference type="STRING" id="1122184.SAMN02745176_00604"/>
<name>A0A1M6BYL6_9FIRM</name>
<protein>
    <submittedName>
        <fullName evidence="1">Uncharacterized protein</fullName>
    </submittedName>
</protein>
<dbReference type="EMBL" id="FQZS01000004">
    <property type="protein sequence ID" value="SHI53872.1"/>
    <property type="molecule type" value="Genomic_DNA"/>
</dbReference>
<proteinExistence type="predicted"/>
<organism evidence="1 2">
    <name type="scientific">Lutispora thermophila DSM 19022</name>
    <dbReference type="NCBI Taxonomy" id="1122184"/>
    <lineage>
        <taxon>Bacteria</taxon>
        <taxon>Bacillati</taxon>
        <taxon>Bacillota</taxon>
        <taxon>Clostridia</taxon>
        <taxon>Lutisporales</taxon>
        <taxon>Lutisporaceae</taxon>
        <taxon>Lutispora</taxon>
    </lineage>
</organism>
<gene>
    <name evidence="1" type="ORF">SAMN02745176_00604</name>
</gene>
<evidence type="ECO:0000313" key="2">
    <source>
        <dbReference type="Proteomes" id="UP000184442"/>
    </source>
</evidence>
<keyword evidence="2" id="KW-1185">Reference proteome</keyword>
<evidence type="ECO:0000313" key="1">
    <source>
        <dbReference type="EMBL" id="SHI53872.1"/>
    </source>
</evidence>
<dbReference type="AlphaFoldDB" id="A0A1M6BYL6"/>
<dbReference type="Proteomes" id="UP000184442">
    <property type="component" value="Unassembled WGS sequence"/>
</dbReference>
<reference evidence="1 2" key="1">
    <citation type="submission" date="2016-11" db="EMBL/GenBank/DDBJ databases">
        <authorList>
            <person name="Jaros S."/>
            <person name="Januszkiewicz K."/>
            <person name="Wedrychowicz H."/>
        </authorList>
    </citation>
    <scope>NUCLEOTIDE SEQUENCE [LARGE SCALE GENOMIC DNA]</scope>
    <source>
        <strain evidence="1 2">DSM 19022</strain>
    </source>
</reference>